<dbReference type="EMBL" id="AXCW01000353">
    <property type="protein sequence ID" value="EYR62037.1"/>
    <property type="molecule type" value="Genomic_DNA"/>
</dbReference>
<dbReference type="OrthoDB" id="9157220at2"/>
<comment type="caution">
    <text evidence="2">The sequence shown here is derived from an EMBL/GenBank/DDBJ whole genome shotgun (WGS) entry which is preliminary data.</text>
</comment>
<evidence type="ECO:0000313" key="3">
    <source>
        <dbReference type="Proteomes" id="UP000019753"/>
    </source>
</evidence>
<dbReference type="Proteomes" id="UP000019753">
    <property type="component" value="Unassembled WGS sequence"/>
</dbReference>
<proteinExistence type="predicted"/>
<gene>
    <name evidence="2" type="ORF">N866_12465</name>
</gene>
<keyword evidence="1" id="KW-0472">Membrane</keyword>
<organism evidence="2 3">
    <name type="scientific">Actinotalea ferrariae CF5-4</name>
    <dbReference type="NCBI Taxonomy" id="948458"/>
    <lineage>
        <taxon>Bacteria</taxon>
        <taxon>Bacillati</taxon>
        <taxon>Actinomycetota</taxon>
        <taxon>Actinomycetes</taxon>
        <taxon>Micrococcales</taxon>
        <taxon>Cellulomonadaceae</taxon>
        <taxon>Actinotalea</taxon>
    </lineage>
</organism>
<dbReference type="AlphaFoldDB" id="A0A021VSK2"/>
<keyword evidence="1" id="KW-0812">Transmembrane</keyword>
<evidence type="ECO:0000313" key="2">
    <source>
        <dbReference type="EMBL" id="EYR62037.1"/>
    </source>
</evidence>
<dbReference type="RefSeq" id="WP_034229020.1">
    <property type="nucleotide sequence ID" value="NZ_AXCW01000353.1"/>
</dbReference>
<reference evidence="2 3" key="1">
    <citation type="submission" date="2014-01" db="EMBL/GenBank/DDBJ databases">
        <title>Actinotalea ferrariae CF5-4.</title>
        <authorList>
            <person name="Chen F."/>
            <person name="Li Y."/>
            <person name="Wang G."/>
        </authorList>
    </citation>
    <scope>NUCLEOTIDE SEQUENCE [LARGE SCALE GENOMIC DNA]</scope>
    <source>
        <strain evidence="2 3">CF5-4</strain>
    </source>
</reference>
<feature type="transmembrane region" description="Helical" evidence="1">
    <location>
        <begin position="79"/>
        <end position="99"/>
    </location>
</feature>
<accession>A0A021VSK2</accession>
<evidence type="ECO:0000256" key="1">
    <source>
        <dbReference type="SAM" id="Phobius"/>
    </source>
</evidence>
<sequence length="149" mass="16466">MRAIYMAIHVVVFTALGHRVAGRSRSSVAREVVDKAFDQPSRIDLRYGAARMAVLVGVVIGGPIMLLALLLYPLYEAPVIMVAGVASSLVFYAFSLSQVPRMVASAWSHRRWTSAGRPSDWTASWLTRPHPLDLALWLVIAIVLIRQIL</sequence>
<keyword evidence="3" id="KW-1185">Reference proteome</keyword>
<feature type="transmembrane region" description="Helical" evidence="1">
    <location>
        <begin position="53"/>
        <end position="72"/>
    </location>
</feature>
<name>A0A021VSK2_9CELL</name>
<protein>
    <submittedName>
        <fullName evidence="2">Uncharacterized protein</fullName>
    </submittedName>
</protein>
<keyword evidence="1" id="KW-1133">Transmembrane helix</keyword>